<feature type="domain" description="Prolow-density lipoprotein receptor-related protein 1-like beta-propeller" evidence="2">
    <location>
        <begin position="249"/>
        <end position="522"/>
    </location>
</feature>
<organism evidence="3 4">
    <name type="scientific">Anaerocolumna jejuensis DSM 15929</name>
    <dbReference type="NCBI Taxonomy" id="1121322"/>
    <lineage>
        <taxon>Bacteria</taxon>
        <taxon>Bacillati</taxon>
        <taxon>Bacillota</taxon>
        <taxon>Clostridia</taxon>
        <taxon>Lachnospirales</taxon>
        <taxon>Lachnospiraceae</taxon>
        <taxon>Anaerocolumna</taxon>
    </lineage>
</organism>
<evidence type="ECO:0000313" key="3">
    <source>
        <dbReference type="EMBL" id="SHL10494.1"/>
    </source>
</evidence>
<keyword evidence="1" id="KW-0732">Signal</keyword>
<dbReference type="EMBL" id="FRAC01000023">
    <property type="protein sequence ID" value="SHL10494.1"/>
    <property type="molecule type" value="Genomic_DNA"/>
</dbReference>
<dbReference type="RefSeq" id="WP_073278742.1">
    <property type="nucleotide sequence ID" value="NZ_FRAC01000023.1"/>
</dbReference>
<proteinExistence type="predicted"/>
<sequence length="524" mass="60242">MYYGKNKMKHFCLISLICILGFPFTTIHAKAYNEKDVYTAYEKLINNEHNEDEKYNKSHDYNTQSTYYSIVNIDSAGAPELVINKRDSISYIGGMTKVYSYKNGKAYLVCKDDDEVSHSLYKGNNCIYSVQGTDTMGIPQMYDRISLDKGLEESYISYDKYYFDYDKTGELVPLSASQIKEYEKINGGPSSGNRLYGKAANYKDVYKAITKFKTKIVMDNVDSKNNLKKAFGMTVELGNTTNNYLSRDGGPFSCSDGTYLFIASQDGIYKTNIKTHKTEKIVSVNQSNGIYCISKRGDYIYYVWDKAYGSDELDAYIYRVKKDGTNKKELLKGNGTYIVGDIMYYYDYDNNQECKLNLNTLESQAVEVGKAILTVSSSSVYRKNDYVTQEPYYKVTDIIVSGYDAIYDNYFYYVGNTGKDSYYIYRQKSTGKDKSKVVDKMSSTAFSIYDGYLYYINNNNLYRINLKTQKTSAVCKIEKNVSNISVYKNCIYYSVWVENTLKIEEYIMNLDGTMKKKIAERYIS</sequence>
<dbReference type="AlphaFoldDB" id="A0A1M6XWX1"/>
<feature type="signal peptide" evidence="1">
    <location>
        <begin position="1"/>
        <end position="31"/>
    </location>
</feature>
<keyword evidence="4" id="KW-1185">Reference proteome</keyword>
<dbReference type="Proteomes" id="UP000184386">
    <property type="component" value="Unassembled WGS sequence"/>
</dbReference>
<name>A0A1M6XWX1_9FIRM</name>
<dbReference type="Pfam" id="PF16472">
    <property type="entry name" value="DUF5050"/>
    <property type="match status" value="1"/>
</dbReference>
<evidence type="ECO:0000256" key="1">
    <source>
        <dbReference type="SAM" id="SignalP"/>
    </source>
</evidence>
<evidence type="ECO:0000313" key="4">
    <source>
        <dbReference type="Proteomes" id="UP000184386"/>
    </source>
</evidence>
<accession>A0A1M6XWX1</accession>
<feature type="chain" id="PRO_5012364593" description="Prolow-density lipoprotein receptor-related protein 1-like beta-propeller domain-containing protein" evidence="1">
    <location>
        <begin position="32"/>
        <end position="524"/>
    </location>
</feature>
<dbReference type="SUPFAM" id="SSF69304">
    <property type="entry name" value="Tricorn protease N-terminal domain"/>
    <property type="match status" value="1"/>
</dbReference>
<dbReference type="InterPro" id="IPR032485">
    <property type="entry name" value="LRP1-like_beta_prop"/>
</dbReference>
<protein>
    <recommendedName>
        <fullName evidence="2">Prolow-density lipoprotein receptor-related protein 1-like beta-propeller domain-containing protein</fullName>
    </recommendedName>
</protein>
<evidence type="ECO:0000259" key="2">
    <source>
        <dbReference type="Pfam" id="PF16472"/>
    </source>
</evidence>
<reference evidence="3 4" key="1">
    <citation type="submission" date="2016-11" db="EMBL/GenBank/DDBJ databases">
        <authorList>
            <person name="Jaros S."/>
            <person name="Januszkiewicz K."/>
            <person name="Wedrychowicz H."/>
        </authorList>
    </citation>
    <scope>NUCLEOTIDE SEQUENCE [LARGE SCALE GENOMIC DNA]</scope>
    <source>
        <strain evidence="3 4">DSM 15929</strain>
    </source>
</reference>
<gene>
    <name evidence="3" type="ORF">SAMN02745136_04101</name>
</gene>